<dbReference type="GO" id="GO:0006310">
    <property type="term" value="P:DNA recombination"/>
    <property type="evidence" value="ECO:0007669"/>
    <property type="project" value="InterPro"/>
</dbReference>
<keyword evidence="6" id="KW-0175">Coiled coil</keyword>
<feature type="domain" description="RecJ OB" evidence="9">
    <location>
        <begin position="472"/>
        <end position="582"/>
    </location>
</feature>
<dbReference type="PANTHER" id="PTHR30255:SF2">
    <property type="entry name" value="SINGLE-STRANDED-DNA-SPECIFIC EXONUCLEASE RECJ"/>
    <property type="match status" value="1"/>
</dbReference>
<sequence length="587" mass="61255">MSSVLNIHRSILGQPWRWRGLAADARDPGFAPDDLVTQLLLARGCPREALDDHRAPSIRAFMPDPSIFRDMDKAAERLADAVQAGEQVAIFGDYDVDGATSAALLILLLRDLGIEARPYIPDRLMEGYGPSGEALVRLKAEGASLIVTVDCGAQAFEALAMARDAGAEVIVCDHHKCTPELPAAFALVNPNRLDEDAGAAFGHLAAVGMAFLLGAALVRTLRARGYFGSRPEPRLLDLLDLVALGTVADVASLKGLNRAFVAQGLKVMGQRRNIGMNALIEAARLTKAPGCTDLGFALGPRINAGGRVGRSDLGVRLLTTRDPDEARAIAEELNILNEERRAIEGEVQLAAEALTGAKGNRSVAIVAARGWHAGVIGIVAGRLKEKLGRPAIVIAVDEHGVGKGSGRSIPGVDLGAAVLAAKEAGLLQAGGGHAMACGVTIAEDAIDAFADFLDERLATRIAEAMGERALLLDAVLAPGGVSPGLVTAMEAGGPYGMGWPAPRVAAGPVSVIKADVVGNGHVRAIVTGGDGGSLKAMAFRQADSELGQALLSAPRHRKLWLAGRARIDDWGSRPAAELHVEDAAWAD</sequence>
<evidence type="ECO:0000256" key="4">
    <source>
        <dbReference type="ARBA" id="ARBA00022801"/>
    </source>
</evidence>
<evidence type="ECO:0000313" key="11">
    <source>
        <dbReference type="Proteomes" id="UP000032300"/>
    </source>
</evidence>
<evidence type="ECO:0000259" key="9">
    <source>
        <dbReference type="Pfam" id="PF17768"/>
    </source>
</evidence>
<evidence type="ECO:0000259" key="7">
    <source>
        <dbReference type="Pfam" id="PF01368"/>
    </source>
</evidence>
<dbReference type="InterPro" id="IPR004610">
    <property type="entry name" value="RecJ"/>
</dbReference>
<dbReference type="PANTHER" id="PTHR30255">
    <property type="entry name" value="SINGLE-STRANDED-DNA-SPECIFIC EXONUCLEASE RECJ"/>
    <property type="match status" value="1"/>
</dbReference>
<dbReference type="GO" id="GO:0003676">
    <property type="term" value="F:nucleic acid binding"/>
    <property type="evidence" value="ECO:0007669"/>
    <property type="project" value="InterPro"/>
</dbReference>
<evidence type="ECO:0000259" key="8">
    <source>
        <dbReference type="Pfam" id="PF02272"/>
    </source>
</evidence>
<dbReference type="SUPFAM" id="SSF64182">
    <property type="entry name" value="DHH phosphoesterases"/>
    <property type="match status" value="1"/>
</dbReference>
<dbReference type="NCBIfam" id="TIGR00644">
    <property type="entry name" value="recJ"/>
    <property type="match status" value="1"/>
</dbReference>
<dbReference type="KEGG" id="sphi:TS85_05400"/>
<dbReference type="RefSeq" id="WP_044330878.1">
    <property type="nucleotide sequence ID" value="NZ_CP010836.1"/>
</dbReference>
<keyword evidence="3" id="KW-0540">Nuclease</keyword>
<evidence type="ECO:0000256" key="3">
    <source>
        <dbReference type="ARBA" id="ARBA00022722"/>
    </source>
</evidence>
<evidence type="ECO:0000256" key="5">
    <source>
        <dbReference type="ARBA" id="ARBA00022839"/>
    </source>
</evidence>
<accession>A0A7U4LED4</accession>
<gene>
    <name evidence="10" type="ORF">TS85_05400</name>
</gene>
<dbReference type="OrthoDB" id="9809852at2"/>
<dbReference type="Pfam" id="PF02272">
    <property type="entry name" value="DHHA1"/>
    <property type="match status" value="1"/>
</dbReference>
<keyword evidence="11" id="KW-1185">Reference proteome</keyword>
<dbReference type="AlphaFoldDB" id="A0A7U4LED4"/>
<reference evidence="10 11" key="1">
    <citation type="journal article" date="2015" name="Int. J. Syst. Evol. Microbiol.">
        <title>Sphingomonas hengshuiensis sp. nov., isolated from lake wetland.</title>
        <authorList>
            <person name="Wei S."/>
            <person name="Wang T."/>
            <person name="Liu H."/>
            <person name="Zhang C."/>
            <person name="Guo J."/>
            <person name="Wang Q."/>
            <person name="Liang K."/>
            <person name="Zhang Z."/>
        </authorList>
    </citation>
    <scope>NUCLEOTIDE SEQUENCE [LARGE SCALE GENOMIC DNA]</scope>
    <source>
        <strain evidence="10 11">WHSC-8</strain>
    </source>
</reference>
<feature type="coiled-coil region" evidence="6">
    <location>
        <begin position="326"/>
        <end position="353"/>
    </location>
</feature>
<dbReference type="GO" id="GO:0008409">
    <property type="term" value="F:5'-3' exonuclease activity"/>
    <property type="evidence" value="ECO:0007669"/>
    <property type="project" value="InterPro"/>
</dbReference>
<organism evidence="10 11">
    <name type="scientific">Sphingomonas hengshuiensis</name>
    <dbReference type="NCBI Taxonomy" id="1609977"/>
    <lineage>
        <taxon>Bacteria</taxon>
        <taxon>Pseudomonadati</taxon>
        <taxon>Pseudomonadota</taxon>
        <taxon>Alphaproteobacteria</taxon>
        <taxon>Sphingomonadales</taxon>
        <taxon>Sphingomonadaceae</taxon>
        <taxon>Sphingomonas</taxon>
    </lineage>
</organism>
<evidence type="ECO:0000256" key="1">
    <source>
        <dbReference type="ARBA" id="ARBA00005915"/>
    </source>
</evidence>
<dbReference type="InterPro" id="IPR003156">
    <property type="entry name" value="DHHA1_dom"/>
</dbReference>
<protein>
    <recommendedName>
        <fullName evidence="2">Single-stranded-DNA-specific exonuclease RecJ</fullName>
    </recommendedName>
</protein>
<dbReference type="Gene3D" id="3.10.310.30">
    <property type="match status" value="1"/>
</dbReference>
<dbReference type="InterPro" id="IPR001667">
    <property type="entry name" value="DDH_dom"/>
</dbReference>
<dbReference type="InterPro" id="IPR051673">
    <property type="entry name" value="SSDNA_exonuclease_RecJ"/>
</dbReference>
<dbReference type="Pfam" id="PF17768">
    <property type="entry name" value="RecJ_OB"/>
    <property type="match status" value="1"/>
</dbReference>
<dbReference type="EMBL" id="CP010836">
    <property type="protein sequence ID" value="AJP71337.1"/>
    <property type="molecule type" value="Genomic_DNA"/>
</dbReference>
<feature type="domain" description="DHHA1" evidence="8">
    <location>
        <begin position="362"/>
        <end position="458"/>
    </location>
</feature>
<name>A0A7U4LED4_9SPHN</name>
<dbReference type="InterPro" id="IPR038763">
    <property type="entry name" value="DHH_sf"/>
</dbReference>
<evidence type="ECO:0000256" key="2">
    <source>
        <dbReference type="ARBA" id="ARBA00019841"/>
    </source>
</evidence>
<dbReference type="Gene3D" id="3.90.1640.30">
    <property type="match status" value="1"/>
</dbReference>
<keyword evidence="5" id="KW-0269">Exonuclease</keyword>
<comment type="similarity">
    <text evidence="1">Belongs to the RecJ family.</text>
</comment>
<proteinExistence type="inferred from homology"/>
<evidence type="ECO:0000313" key="10">
    <source>
        <dbReference type="EMBL" id="AJP71337.1"/>
    </source>
</evidence>
<dbReference type="GO" id="GO:0006281">
    <property type="term" value="P:DNA repair"/>
    <property type="evidence" value="ECO:0007669"/>
    <property type="project" value="InterPro"/>
</dbReference>
<evidence type="ECO:0000256" key="6">
    <source>
        <dbReference type="SAM" id="Coils"/>
    </source>
</evidence>
<reference evidence="10 11" key="2">
    <citation type="submission" date="2015-02" db="EMBL/GenBank/DDBJ databases">
        <title>The complete genome of Sphingomonas hengshuiensis sp. WHSC-8 isolated from soil of Hengshui Lake.</title>
        <authorList>
            <person name="Wei S."/>
            <person name="Guo J."/>
            <person name="Su C."/>
            <person name="Wu R."/>
            <person name="Zhang Z."/>
            <person name="Liang K."/>
            <person name="Li H."/>
            <person name="Wang T."/>
            <person name="Liu H."/>
            <person name="Zhang C."/>
            <person name="Li Z."/>
            <person name="Wang Q."/>
            <person name="Meng J."/>
        </authorList>
    </citation>
    <scope>NUCLEOTIDE SEQUENCE [LARGE SCALE GENOMIC DNA]</scope>
    <source>
        <strain evidence="10 11">WHSC-8</strain>
    </source>
</reference>
<dbReference type="Pfam" id="PF01368">
    <property type="entry name" value="DHH"/>
    <property type="match status" value="1"/>
</dbReference>
<feature type="domain" description="DDH" evidence="7">
    <location>
        <begin position="87"/>
        <end position="246"/>
    </location>
</feature>
<dbReference type="Proteomes" id="UP000032300">
    <property type="component" value="Chromosome"/>
</dbReference>
<dbReference type="InterPro" id="IPR041122">
    <property type="entry name" value="RecJ_OB"/>
</dbReference>
<keyword evidence="4" id="KW-0378">Hydrolase</keyword>